<feature type="transmembrane region" description="Helical" evidence="1">
    <location>
        <begin position="48"/>
        <end position="68"/>
    </location>
</feature>
<dbReference type="Proteomes" id="UP000628442">
    <property type="component" value="Unassembled WGS sequence"/>
</dbReference>
<keyword evidence="1" id="KW-0812">Transmembrane</keyword>
<feature type="transmembrane region" description="Helical" evidence="1">
    <location>
        <begin position="207"/>
        <end position="235"/>
    </location>
</feature>
<feature type="transmembrane region" description="Helical" evidence="1">
    <location>
        <begin position="182"/>
        <end position="201"/>
    </location>
</feature>
<evidence type="ECO:0000313" key="2">
    <source>
        <dbReference type="EMBL" id="GGY28620.1"/>
    </source>
</evidence>
<dbReference type="EMBL" id="BMWV01000001">
    <property type="protein sequence ID" value="GGY28620.1"/>
    <property type="molecule type" value="Genomic_DNA"/>
</dbReference>
<feature type="transmembrane region" description="Helical" evidence="1">
    <location>
        <begin position="80"/>
        <end position="104"/>
    </location>
</feature>
<keyword evidence="1" id="KW-0472">Membrane</keyword>
<comment type="caution">
    <text evidence="2">The sequence shown here is derived from an EMBL/GenBank/DDBJ whole genome shotgun (WGS) entry which is preliminary data.</text>
</comment>
<proteinExistence type="predicted"/>
<dbReference type="AlphaFoldDB" id="A0AA88C1H0"/>
<name>A0AA88C1H0_9BURK</name>
<organism evidence="2 3">
    <name type="scientific">Pseudoduganella albidiflava</name>
    <dbReference type="NCBI Taxonomy" id="321983"/>
    <lineage>
        <taxon>Bacteria</taxon>
        <taxon>Pseudomonadati</taxon>
        <taxon>Pseudomonadota</taxon>
        <taxon>Betaproteobacteria</taxon>
        <taxon>Burkholderiales</taxon>
        <taxon>Oxalobacteraceae</taxon>
        <taxon>Telluria group</taxon>
        <taxon>Pseudoduganella</taxon>
    </lineage>
</organism>
<evidence type="ECO:0000256" key="1">
    <source>
        <dbReference type="SAM" id="Phobius"/>
    </source>
</evidence>
<protein>
    <submittedName>
        <fullName evidence="2">Uncharacterized protein</fullName>
    </submittedName>
</protein>
<sequence length="273" mass="30019">MQGQPMISSTFTHHFERGLVLFTSLPCAFAVLGGSAIAHETMGSDAALIFLLTGATWLLLGTIGLLALRKWATRRASVYALYAAWAGLAGISTLAVTLFAPIFLMPGIGYMAGLVLLEYFVVALGYQLWSTWRHFNEQWNKHHAAALARCFDPGRAMVAVKPLVRGLYLHETLFLPDWHETAVAIVSLLLGVALLLGFALYETYFEFALVAGGIASLSIITYFIQRTLVPVLLALKLRQLERSQGCAIGHMDDAGIERLRAAERRAKRGNKRK</sequence>
<keyword evidence="1" id="KW-1133">Transmembrane helix</keyword>
<feature type="transmembrane region" description="Helical" evidence="1">
    <location>
        <begin position="110"/>
        <end position="129"/>
    </location>
</feature>
<accession>A0AA88C1H0</accession>
<reference evidence="2" key="2">
    <citation type="submission" date="2022-12" db="EMBL/GenBank/DDBJ databases">
        <authorList>
            <person name="Sun Q."/>
            <person name="Kim S."/>
        </authorList>
    </citation>
    <scope>NUCLEOTIDE SEQUENCE</scope>
    <source>
        <strain evidence="2">KCTC 12343</strain>
    </source>
</reference>
<gene>
    <name evidence="2" type="ORF">GCM10007387_08480</name>
</gene>
<reference evidence="2" key="1">
    <citation type="journal article" date="2014" name="Int. J. Syst. Evol. Microbiol.">
        <title>Complete genome sequence of Corynebacterium casei LMG S-19264T (=DSM 44701T), isolated from a smear-ripened cheese.</title>
        <authorList>
            <consortium name="US DOE Joint Genome Institute (JGI-PGF)"/>
            <person name="Walter F."/>
            <person name="Albersmeier A."/>
            <person name="Kalinowski J."/>
            <person name="Ruckert C."/>
        </authorList>
    </citation>
    <scope>NUCLEOTIDE SEQUENCE</scope>
    <source>
        <strain evidence="2">KCTC 12343</strain>
    </source>
</reference>
<evidence type="ECO:0000313" key="3">
    <source>
        <dbReference type="Proteomes" id="UP000628442"/>
    </source>
</evidence>